<dbReference type="GO" id="GO:0051287">
    <property type="term" value="F:NAD binding"/>
    <property type="evidence" value="ECO:0007669"/>
    <property type="project" value="InterPro"/>
</dbReference>
<dbReference type="SUPFAM" id="SSF53383">
    <property type="entry name" value="PLP-dependent transferases"/>
    <property type="match status" value="1"/>
</dbReference>
<dbReference type="NCBIfam" id="TIGR01141">
    <property type="entry name" value="hisC"/>
    <property type="match status" value="1"/>
</dbReference>
<evidence type="ECO:0000313" key="19">
    <source>
        <dbReference type="EMBL" id="TFI58576.1"/>
    </source>
</evidence>
<feature type="binding site" evidence="17">
    <location>
        <position position="237"/>
    </location>
    <ligand>
        <name>substrate</name>
    </ligand>
</feature>
<comment type="catalytic activity">
    <reaction evidence="17">
        <text>L-histidinol + 2 NAD(+) + H2O = L-histidine + 2 NADH + 3 H(+)</text>
        <dbReference type="Rhea" id="RHEA:20641"/>
        <dbReference type="ChEBI" id="CHEBI:15377"/>
        <dbReference type="ChEBI" id="CHEBI:15378"/>
        <dbReference type="ChEBI" id="CHEBI:57540"/>
        <dbReference type="ChEBI" id="CHEBI:57595"/>
        <dbReference type="ChEBI" id="CHEBI:57699"/>
        <dbReference type="ChEBI" id="CHEBI:57945"/>
        <dbReference type="EC" id="1.1.1.23"/>
    </reaction>
</comment>
<evidence type="ECO:0000256" key="2">
    <source>
        <dbReference type="ARBA" id="ARBA00005011"/>
    </source>
</evidence>
<dbReference type="InterPro" id="IPR016161">
    <property type="entry name" value="Ald_DH/histidinol_DH"/>
</dbReference>
<feature type="binding site" evidence="17">
    <location>
        <position position="259"/>
    </location>
    <ligand>
        <name>substrate</name>
    </ligand>
</feature>
<dbReference type="PROSITE" id="PS00599">
    <property type="entry name" value="AA_TRANSFER_CLASS_2"/>
    <property type="match status" value="1"/>
</dbReference>
<feature type="binding site" evidence="17">
    <location>
        <position position="360"/>
    </location>
    <ligand>
        <name>Zn(2+)</name>
        <dbReference type="ChEBI" id="CHEBI:29105"/>
    </ligand>
</feature>
<dbReference type="Gene3D" id="3.40.50.1980">
    <property type="entry name" value="Nitrogenase molybdenum iron protein domain"/>
    <property type="match status" value="2"/>
</dbReference>
<dbReference type="EC" id="4.2.1.19" evidence="15"/>
<dbReference type="GO" id="GO:0000105">
    <property type="term" value="P:L-histidine biosynthetic process"/>
    <property type="evidence" value="ECO:0007669"/>
    <property type="project" value="UniProtKB-UniRule"/>
</dbReference>
<dbReference type="GO" id="GO:0004399">
    <property type="term" value="F:histidinol dehydrogenase activity"/>
    <property type="evidence" value="ECO:0007669"/>
    <property type="project" value="UniProtKB-UniRule"/>
</dbReference>
<keyword evidence="7 16" id="KW-0808">Transferase</keyword>
<dbReference type="GO" id="GO:0005829">
    <property type="term" value="C:cytosol"/>
    <property type="evidence" value="ECO:0007669"/>
    <property type="project" value="TreeGrafter"/>
</dbReference>
<dbReference type="CDD" id="cd06572">
    <property type="entry name" value="Histidinol_dh"/>
    <property type="match status" value="1"/>
</dbReference>
<dbReference type="InterPro" id="IPR012131">
    <property type="entry name" value="Hstdl_DH"/>
</dbReference>
<evidence type="ECO:0000313" key="20">
    <source>
        <dbReference type="Proteomes" id="UP000298213"/>
    </source>
</evidence>
<dbReference type="InterPro" id="IPR004839">
    <property type="entry name" value="Aminotransferase_I/II_large"/>
</dbReference>
<comment type="similarity">
    <text evidence="17">Belongs to the histidinol dehydrogenase family.</text>
</comment>
<dbReference type="InterPro" id="IPR005861">
    <property type="entry name" value="HisP_aminotrans"/>
</dbReference>
<feature type="binding site" evidence="17">
    <location>
        <position position="419"/>
    </location>
    <ligand>
        <name>substrate</name>
    </ligand>
</feature>
<comment type="catalytic activity">
    <reaction evidence="14 16">
        <text>L-histidinol phosphate + 2-oxoglutarate = 3-(imidazol-4-yl)-2-oxopropyl phosphate + L-glutamate</text>
        <dbReference type="Rhea" id="RHEA:23744"/>
        <dbReference type="ChEBI" id="CHEBI:16810"/>
        <dbReference type="ChEBI" id="CHEBI:29985"/>
        <dbReference type="ChEBI" id="CHEBI:57766"/>
        <dbReference type="ChEBI" id="CHEBI:57980"/>
        <dbReference type="EC" id="2.6.1.9"/>
    </reaction>
</comment>
<feature type="binding site" evidence="17">
    <location>
        <position position="126"/>
    </location>
    <ligand>
        <name>NAD(+)</name>
        <dbReference type="ChEBI" id="CHEBI:57540"/>
    </ligand>
</feature>
<dbReference type="Pfam" id="PF00155">
    <property type="entry name" value="Aminotran_1_2"/>
    <property type="match status" value="1"/>
</dbReference>
<evidence type="ECO:0000256" key="12">
    <source>
        <dbReference type="ARBA" id="ARBA00023102"/>
    </source>
</evidence>
<dbReference type="CDD" id="cd07914">
    <property type="entry name" value="IGPD"/>
    <property type="match status" value="1"/>
</dbReference>
<keyword evidence="13 15" id="KW-0456">Lyase</keyword>
<dbReference type="FunFam" id="3.30.230.40:FF:000003">
    <property type="entry name" value="Imidazoleglycerol-phosphate dehydratase HisB"/>
    <property type="match status" value="1"/>
</dbReference>
<comment type="caution">
    <text evidence="19">The sequence shown here is derived from an EMBL/GenBank/DDBJ whole genome shotgun (WGS) entry which is preliminary data.</text>
</comment>
<feature type="binding site" evidence="17">
    <location>
        <position position="259"/>
    </location>
    <ligand>
        <name>Zn(2+)</name>
        <dbReference type="ChEBI" id="CHEBI:29105"/>
    </ligand>
</feature>
<feature type="binding site" evidence="17">
    <location>
        <position position="262"/>
    </location>
    <ligand>
        <name>Zn(2+)</name>
        <dbReference type="ChEBI" id="CHEBI:29105"/>
    </ligand>
</feature>
<feature type="binding site" evidence="17">
    <location>
        <position position="211"/>
    </location>
    <ligand>
        <name>NAD(+)</name>
        <dbReference type="ChEBI" id="CHEBI:57540"/>
    </ligand>
</feature>
<keyword evidence="12 15" id="KW-0368">Histidine biosynthesis</keyword>
<evidence type="ECO:0000256" key="1">
    <source>
        <dbReference type="ARBA" id="ARBA00001933"/>
    </source>
</evidence>
<evidence type="ECO:0000256" key="7">
    <source>
        <dbReference type="ARBA" id="ARBA00022679"/>
    </source>
</evidence>
<dbReference type="InterPro" id="IPR015424">
    <property type="entry name" value="PyrdxlP-dep_Trfase"/>
</dbReference>
<keyword evidence="5 16" id="KW-0032">Aminotransferase</keyword>
<evidence type="ECO:0000256" key="9">
    <source>
        <dbReference type="ARBA" id="ARBA00022833"/>
    </source>
</evidence>
<evidence type="ECO:0000256" key="3">
    <source>
        <dbReference type="ARBA" id="ARBA00005047"/>
    </source>
</evidence>
<dbReference type="InterPro" id="IPR000807">
    <property type="entry name" value="ImidazoleglycerolP_deHydtase"/>
</dbReference>
<dbReference type="InterPro" id="IPR001692">
    <property type="entry name" value="Histidinol_DH_CS"/>
</dbReference>
<dbReference type="EC" id="2.6.1.9" evidence="16"/>
<comment type="pathway">
    <text evidence="3 15">Amino-acid biosynthesis; L-histidine biosynthesis; L-histidine from 5-phospho-alpha-D-ribose 1-diphosphate: step 6/9.</text>
</comment>
<feature type="binding site" evidence="17">
    <location>
        <position position="188"/>
    </location>
    <ligand>
        <name>NAD(+)</name>
        <dbReference type="ChEBI" id="CHEBI:57540"/>
    </ligand>
</feature>
<dbReference type="PROSITE" id="PS00611">
    <property type="entry name" value="HISOL_DEHYDROGENASE"/>
    <property type="match status" value="1"/>
</dbReference>
<dbReference type="PROSITE" id="PS00955">
    <property type="entry name" value="IGP_DEHYDRATASE_2"/>
    <property type="match status" value="1"/>
</dbReference>
<keyword evidence="10 16" id="KW-0663">Pyridoxal phosphate</keyword>
<dbReference type="InterPro" id="IPR015421">
    <property type="entry name" value="PyrdxlP-dep_Trfase_major"/>
</dbReference>
<dbReference type="GO" id="GO:0004424">
    <property type="term" value="F:imidazoleglycerol-phosphate dehydratase activity"/>
    <property type="evidence" value="ECO:0007669"/>
    <property type="project" value="UniProtKB-UniRule"/>
</dbReference>
<dbReference type="GO" id="GO:0004400">
    <property type="term" value="F:histidinol-phosphate transaminase activity"/>
    <property type="evidence" value="ECO:0007669"/>
    <property type="project" value="UniProtKB-UniRule"/>
</dbReference>
<comment type="subcellular location">
    <subcellularLocation>
        <location evidence="15">Cytoplasm</location>
    </subcellularLocation>
</comment>
<protein>
    <recommendedName>
        <fullName evidence="15 16">Multifunctional fusion protein</fullName>
    </recommendedName>
    <domain>
        <recommendedName>
            <fullName evidence="15">Imidazoleglycerol-phosphate dehydratase</fullName>
            <shortName evidence="15">IGPD</shortName>
            <ecNumber evidence="15">4.2.1.19</ecNumber>
        </recommendedName>
    </domain>
    <domain>
        <recommendedName>
            <fullName evidence="16">Histidinol-phosphate aminotransferase</fullName>
            <ecNumber evidence="16">2.6.1.9</ecNumber>
        </recommendedName>
        <alternativeName>
            <fullName evidence="16">Imidazole acetol-phosphate transaminase</fullName>
        </alternativeName>
    </domain>
    <domain>
        <recommendedName>
            <fullName evidence="17">Histidinol dehydrogenase</fullName>
            <shortName evidence="17">HDH</shortName>
            <ecNumber evidence="17">1.1.1.23</ecNumber>
        </recommendedName>
    </domain>
</protein>
<evidence type="ECO:0000256" key="6">
    <source>
        <dbReference type="ARBA" id="ARBA00022605"/>
    </source>
</evidence>
<keyword evidence="6 15" id="KW-0028">Amino-acid biosynthesis</keyword>
<evidence type="ECO:0000256" key="8">
    <source>
        <dbReference type="ARBA" id="ARBA00022723"/>
    </source>
</evidence>
<comment type="subunit">
    <text evidence="4 16">Homodimer.</text>
</comment>
<feature type="binding site" evidence="17">
    <location>
        <position position="360"/>
    </location>
    <ligand>
        <name>substrate</name>
    </ligand>
</feature>
<dbReference type="RefSeq" id="WP_135085956.1">
    <property type="nucleotide sequence ID" value="NZ_SPDV01000014.1"/>
</dbReference>
<evidence type="ECO:0000256" key="14">
    <source>
        <dbReference type="ARBA" id="ARBA00047481"/>
    </source>
</evidence>
<accession>A0A4Y8ZVW7</accession>
<dbReference type="Pfam" id="PF00475">
    <property type="entry name" value="IGPD"/>
    <property type="match status" value="1"/>
</dbReference>
<feature type="binding site" evidence="17">
    <location>
        <position position="419"/>
    </location>
    <ligand>
        <name>Zn(2+)</name>
        <dbReference type="ChEBI" id="CHEBI:29105"/>
    </ligand>
</feature>
<dbReference type="InterPro" id="IPR015422">
    <property type="entry name" value="PyrdxlP-dep_Trfase_small"/>
</dbReference>
<dbReference type="NCBIfam" id="TIGR00069">
    <property type="entry name" value="hisD"/>
    <property type="match status" value="1"/>
</dbReference>
<dbReference type="EC" id="1.1.1.23" evidence="17"/>
<evidence type="ECO:0000256" key="17">
    <source>
        <dbReference type="HAMAP-Rule" id="MF_01024"/>
    </source>
</evidence>
<evidence type="ECO:0000256" key="4">
    <source>
        <dbReference type="ARBA" id="ARBA00011738"/>
    </source>
</evidence>
<organism evidence="19 20">
    <name type="scientific">Sphingomonas parva</name>
    <dbReference type="NCBI Taxonomy" id="2555898"/>
    <lineage>
        <taxon>Bacteria</taxon>
        <taxon>Pseudomonadati</taxon>
        <taxon>Pseudomonadota</taxon>
        <taxon>Alphaproteobacteria</taxon>
        <taxon>Sphingomonadales</taxon>
        <taxon>Sphingomonadaceae</taxon>
        <taxon>Sphingomonas</taxon>
    </lineage>
</organism>
<name>A0A4Y8ZVW7_9SPHN</name>
<keyword evidence="17" id="KW-0520">NAD</keyword>
<dbReference type="InterPro" id="IPR020565">
    <property type="entry name" value="ImidazoleglycerP_deHydtase_CS"/>
</dbReference>
<gene>
    <name evidence="17 19" type="primary">hisD</name>
    <name evidence="15" type="synonym">hisB</name>
    <name evidence="16" type="synonym">hisC</name>
    <name evidence="19" type="ORF">E2493_09125</name>
</gene>
<dbReference type="GO" id="GO:0030170">
    <property type="term" value="F:pyridoxal phosphate binding"/>
    <property type="evidence" value="ECO:0007669"/>
    <property type="project" value="InterPro"/>
</dbReference>
<feature type="domain" description="Aminotransferase class I/classII large" evidence="18">
    <location>
        <begin position="475"/>
        <end position="796"/>
    </location>
</feature>
<keyword evidence="20" id="KW-1185">Reference proteome</keyword>
<dbReference type="Proteomes" id="UP000298213">
    <property type="component" value="Unassembled WGS sequence"/>
</dbReference>
<evidence type="ECO:0000256" key="13">
    <source>
        <dbReference type="ARBA" id="ARBA00023239"/>
    </source>
</evidence>
<comment type="pathway">
    <text evidence="2 16">Amino-acid biosynthesis; L-histidine biosynthesis; L-histidine from 5-phospho-alpha-D-ribose 1-diphosphate: step 7/9.</text>
</comment>
<dbReference type="SUPFAM" id="SSF54211">
    <property type="entry name" value="Ribosomal protein S5 domain 2-like"/>
    <property type="match status" value="2"/>
</dbReference>
<feature type="active site" description="Proton acceptor" evidence="17">
    <location>
        <position position="326"/>
    </location>
</feature>
<feature type="binding site" evidence="17">
    <location>
        <position position="414"/>
    </location>
    <ligand>
        <name>substrate</name>
    </ligand>
</feature>
<dbReference type="InterPro" id="IPR020568">
    <property type="entry name" value="Ribosomal_Su5_D2-typ_SF"/>
</dbReference>
<dbReference type="Pfam" id="PF00815">
    <property type="entry name" value="Histidinol_dh"/>
    <property type="match status" value="1"/>
</dbReference>
<dbReference type="InterPro" id="IPR038494">
    <property type="entry name" value="IGPD_sf"/>
</dbReference>
<dbReference type="CDD" id="cd00609">
    <property type="entry name" value="AAT_like"/>
    <property type="match status" value="1"/>
</dbReference>
<dbReference type="HAMAP" id="MF_01024">
    <property type="entry name" value="HisD"/>
    <property type="match status" value="1"/>
</dbReference>
<dbReference type="FunFam" id="3.30.230.40:FF:000001">
    <property type="entry name" value="Imidazoleglycerol-phosphate dehydratase HisB"/>
    <property type="match status" value="1"/>
</dbReference>
<dbReference type="GO" id="GO:0008270">
    <property type="term" value="F:zinc ion binding"/>
    <property type="evidence" value="ECO:0007669"/>
    <property type="project" value="UniProtKB-UniRule"/>
</dbReference>
<comment type="similarity">
    <text evidence="15">Belongs to the imidazoleglycerol-phosphate dehydratase family.</text>
</comment>
<dbReference type="UniPathway" id="UPA00031">
    <property type="reaction ID" value="UER00011"/>
</dbReference>
<evidence type="ECO:0000256" key="15">
    <source>
        <dbReference type="HAMAP-Rule" id="MF_00076"/>
    </source>
</evidence>
<dbReference type="PANTHER" id="PTHR21256">
    <property type="entry name" value="HISTIDINOL DEHYDROGENASE HDH"/>
    <property type="match status" value="1"/>
</dbReference>
<dbReference type="PRINTS" id="PR00083">
    <property type="entry name" value="HOLDHDRGNASE"/>
</dbReference>
<feature type="modified residue" description="N6-(pyridoxal phosphate)lysine" evidence="16">
    <location>
        <position position="662"/>
    </location>
</feature>
<dbReference type="PANTHER" id="PTHR21256:SF2">
    <property type="entry name" value="HISTIDINE BIOSYNTHESIS TRIFUNCTIONAL PROTEIN"/>
    <property type="match status" value="1"/>
</dbReference>
<keyword evidence="11 17" id="KW-0560">Oxidoreductase</keyword>
<dbReference type="Gene3D" id="3.40.640.10">
    <property type="entry name" value="Type I PLP-dependent aspartate aminotransferase-like (Major domain)"/>
    <property type="match status" value="1"/>
</dbReference>
<dbReference type="EMBL" id="SPDV01000014">
    <property type="protein sequence ID" value="TFI58576.1"/>
    <property type="molecule type" value="Genomic_DNA"/>
</dbReference>
<dbReference type="HAMAP" id="MF_00076">
    <property type="entry name" value="HisB"/>
    <property type="match status" value="1"/>
</dbReference>
<keyword evidence="15" id="KW-0963">Cytoplasm</keyword>
<dbReference type="AlphaFoldDB" id="A0A4Y8ZVW7"/>
<dbReference type="NCBIfam" id="NF002111">
    <property type="entry name" value="PRK00951.2-1"/>
    <property type="match status" value="1"/>
</dbReference>
<comment type="cofactor">
    <cofactor evidence="17">
        <name>Zn(2+)</name>
        <dbReference type="ChEBI" id="CHEBI:29105"/>
    </cofactor>
    <text evidence="17">Binds 1 zinc ion per subunit.</text>
</comment>
<dbReference type="Gene3D" id="1.20.5.1300">
    <property type="match status" value="1"/>
</dbReference>
<dbReference type="HAMAP" id="MF_01023">
    <property type="entry name" value="HisC_aminotrans_2"/>
    <property type="match status" value="1"/>
</dbReference>
<feature type="binding site" evidence="17">
    <location>
        <position position="327"/>
    </location>
    <ligand>
        <name>substrate</name>
    </ligand>
</feature>
<dbReference type="FunFam" id="3.40.50.1980:FF:000001">
    <property type="entry name" value="Histidinol dehydrogenase"/>
    <property type="match status" value="1"/>
</dbReference>
<feature type="active site" description="Proton acceptor" evidence="17">
    <location>
        <position position="327"/>
    </location>
</feature>
<dbReference type="SUPFAM" id="SSF53720">
    <property type="entry name" value="ALDH-like"/>
    <property type="match status" value="1"/>
</dbReference>
<evidence type="ECO:0000256" key="11">
    <source>
        <dbReference type="ARBA" id="ARBA00023002"/>
    </source>
</evidence>
<dbReference type="OrthoDB" id="9813612at2"/>
<feature type="binding site" evidence="17">
    <location>
        <position position="262"/>
    </location>
    <ligand>
        <name>substrate</name>
    </ligand>
</feature>
<keyword evidence="9 17" id="KW-0862">Zinc</keyword>
<evidence type="ECO:0000256" key="10">
    <source>
        <dbReference type="ARBA" id="ARBA00022898"/>
    </source>
</evidence>
<reference evidence="19 20" key="1">
    <citation type="submission" date="2019-03" db="EMBL/GenBank/DDBJ databases">
        <title>Genome sequence of Sphingomonas sp. 17J27-24.</title>
        <authorList>
            <person name="Kim M."/>
            <person name="Maeng S."/>
            <person name="Sathiyaraj S."/>
        </authorList>
    </citation>
    <scope>NUCLEOTIDE SEQUENCE [LARGE SCALE GENOMIC DNA]</scope>
    <source>
        <strain evidence="19 20">17J27-24</strain>
    </source>
</reference>
<evidence type="ECO:0000256" key="16">
    <source>
        <dbReference type="HAMAP-Rule" id="MF_01023"/>
    </source>
</evidence>
<keyword evidence="8 17" id="KW-0479">Metal-binding</keyword>
<evidence type="ECO:0000256" key="5">
    <source>
        <dbReference type="ARBA" id="ARBA00022576"/>
    </source>
</evidence>
<dbReference type="PROSITE" id="PS00954">
    <property type="entry name" value="IGP_DEHYDRATASE_1"/>
    <property type="match status" value="1"/>
</dbReference>
<comment type="cofactor">
    <cofactor evidence="1 16">
        <name>pyridoxal 5'-phosphate</name>
        <dbReference type="ChEBI" id="CHEBI:597326"/>
    </cofactor>
</comment>
<comment type="function">
    <text evidence="17">Catalyzes the sequential NAD-dependent oxidations of L-histidinol to L-histidinaldehyde and then to L-histidine.</text>
</comment>
<proteinExistence type="inferred from homology"/>
<comment type="pathway">
    <text evidence="17">Amino-acid biosynthesis; L-histidine biosynthesis; L-histidine from 5-phospho-alpha-D-ribose 1-diphosphate: step 9/9.</text>
</comment>
<sequence>MKFLDWTSLDADARKTALARPEQRSDPALQAAVRAIVDDVRTGGWDALVAQATRLDGEAPRRVPVAPIAAEARRSLAPEQTQAIALAVRNVEAFHRGSLPAEHEVETVPGLSVRKVWRSIDRVGLYIPGGKTPLFSTLLMLALPAKAAGVREIVAVTPPRPEGGLDPVIALAAELCGIDALWTVGGAQAIAALAFGAGDIPAVAKICGPGNAWVAEAKNYVASLPGGVAIDMPAGPSELMVIADETADVGLVAADLLSQAEHDPSAQVLLATPSQDLIGRIERELQGRAAALPRATIAQASLAHARILRTADLGEAAEVANLYAPEHLSLAVAEPAALVGAIRNAGAVFAGPLAAETFGDYLAGSSHVLPTDGAARAWSGVSVYTFLKAMSVQTVTPEAAARIAAPAAALARLEGLEAHARAADARLGAGTTPPTRLPEGRGVGSGLAARLARPEILALPAFDIAAAANDAFGPDAIKLDANENPYGPLSEGALAKGLNRYPEPQPMRLKQAMAALYGVGPENLIVTRGADDAIDILVRTFCRGPEDAISICTPTFSAYAHFAQLQGARVIDAKLDANFDFDADAFIETVRGERSLKLAFLCSPNNPTGNPVDPADVLRVADALPETMIVLDEAYLEFSETPSLAEEATRRPNLVVLKTLSKAYGLAGARVGALLGPGETIAIAARALPPYPLPTLSIEAALAALAPSRRPIHLERIARIKADRERLAGLFAGSPIVETVRSGGGNFLFLEVDDPAGLARKLNGLGIRVRFRPNAAPGGVRLTIGTDAENEAALAAFGVTSSDAPARRAEVVRDTKETKIAVAVDLDRSAPRQIETGIPFYDHMLDQVAAHAGFSLVLSCDGDLDIDGHHSIEDCAIAFGTALSRALADRRGIGRFGFSLPMDETEAHVLIDLSGRPYTVFEGEFEASHIGAYPTEMTRHVFRSLADSLGAAIHVRVEGENDHHKTEACFKAFGRALRQAVAREGDRDAMPSTKGVL</sequence>
<dbReference type="Gene3D" id="3.90.1150.10">
    <property type="entry name" value="Aspartate Aminotransferase, domain 1"/>
    <property type="match status" value="1"/>
</dbReference>
<evidence type="ECO:0000259" key="18">
    <source>
        <dbReference type="Pfam" id="PF00155"/>
    </source>
</evidence>
<comment type="similarity">
    <text evidence="16">Belongs to the class-II pyridoxal-phosphate-dependent aminotransferase family. Histidinol-phosphate aminotransferase subfamily.</text>
</comment>
<dbReference type="InterPro" id="IPR001917">
    <property type="entry name" value="Aminotrans_II_pyridoxalP_BS"/>
</dbReference>
<dbReference type="Gene3D" id="3.30.230.40">
    <property type="entry name" value="Imidazole glycerol phosphate dehydratase, domain 1"/>
    <property type="match status" value="2"/>
</dbReference>
<comment type="catalytic activity">
    <reaction evidence="15">
        <text>D-erythro-1-(imidazol-4-yl)glycerol 3-phosphate = 3-(imidazol-4-yl)-2-oxopropyl phosphate + H2O</text>
        <dbReference type="Rhea" id="RHEA:11040"/>
        <dbReference type="ChEBI" id="CHEBI:15377"/>
        <dbReference type="ChEBI" id="CHEBI:57766"/>
        <dbReference type="ChEBI" id="CHEBI:58278"/>
        <dbReference type="EC" id="4.2.1.19"/>
    </reaction>
</comment>